<comment type="caution">
    <text evidence="1">The sequence shown here is derived from an EMBL/GenBank/DDBJ whole genome shotgun (WGS) entry which is preliminary data.</text>
</comment>
<accession>A0ACC0BZ66</accession>
<reference evidence="2" key="1">
    <citation type="journal article" date="2023" name="Nat. Plants">
        <title>Single-cell RNA sequencing provides a high-resolution roadmap for understanding the multicellular compartmentation of specialized metabolism.</title>
        <authorList>
            <person name="Sun S."/>
            <person name="Shen X."/>
            <person name="Li Y."/>
            <person name="Li Y."/>
            <person name="Wang S."/>
            <person name="Li R."/>
            <person name="Zhang H."/>
            <person name="Shen G."/>
            <person name="Guo B."/>
            <person name="Wei J."/>
            <person name="Xu J."/>
            <person name="St-Pierre B."/>
            <person name="Chen S."/>
            <person name="Sun C."/>
        </authorList>
    </citation>
    <scope>NUCLEOTIDE SEQUENCE [LARGE SCALE GENOMIC DNA]</scope>
</reference>
<name>A0ACC0BZ66_CATRO</name>
<gene>
    <name evidence="1" type="ORF">M9H77_08854</name>
</gene>
<proteinExistence type="predicted"/>
<keyword evidence="2" id="KW-1185">Reference proteome</keyword>
<evidence type="ECO:0000313" key="2">
    <source>
        <dbReference type="Proteomes" id="UP001060085"/>
    </source>
</evidence>
<sequence length="121" mass="12553">MASKRTSICFVIYLVFLLASESLVYQANAAGECGRTPIKSAAISLSPCLGAAGNARVKVPPTCCAKVGALIKSDPRCLCAVLLSPLAKKAGIKPAVAIGIPKRCNIRNRPVGKKCGPYVVP</sequence>
<evidence type="ECO:0000313" key="1">
    <source>
        <dbReference type="EMBL" id="KAI5677904.1"/>
    </source>
</evidence>
<dbReference type="EMBL" id="CM044702">
    <property type="protein sequence ID" value="KAI5677904.1"/>
    <property type="molecule type" value="Genomic_DNA"/>
</dbReference>
<protein>
    <submittedName>
        <fullName evidence="1">Uncharacterized protein</fullName>
    </submittedName>
</protein>
<dbReference type="Proteomes" id="UP001060085">
    <property type="component" value="Linkage Group LG02"/>
</dbReference>
<organism evidence="1 2">
    <name type="scientific">Catharanthus roseus</name>
    <name type="common">Madagascar periwinkle</name>
    <name type="synonym">Vinca rosea</name>
    <dbReference type="NCBI Taxonomy" id="4058"/>
    <lineage>
        <taxon>Eukaryota</taxon>
        <taxon>Viridiplantae</taxon>
        <taxon>Streptophyta</taxon>
        <taxon>Embryophyta</taxon>
        <taxon>Tracheophyta</taxon>
        <taxon>Spermatophyta</taxon>
        <taxon>Magnoliopsida</taxon>
        <taxon>eudicotyledons</taxon>
        <taxon>Gunneridae</taxon>
        <taxon>Pentapetalae</taxon>
        <taxon>asterids</taxon>
        <taxon>lamiids</taxon>
        <taxon>Gentianales</taxon>
        <taxon>Apocynaceae</taxon>
        <taxon>Rauvolfioideae</taxon>
        <taxon>Vinceae</taxon>
        <taxon>Catharanthinae</taxon>
        <taxon>Catharanthus</taxon>
    </lineage>
</organism>